<accession>A0A939S891</accession>
<reference evidence="1" key="1">
    <citation type="submission" date="2021-03" db="EMBL/GenBank/DDBJ databases">
        <title>Whole Genome Sequence of Bradyrhizobium sp. Strain 144S4.</title>
        <authorList>
            <person name="Bromfield E.S.P."/>
            <person name="Cloutier S."/>
        </authorList>
    </citation>
    <scope>NUCLEOTIDE SEQUENCE [LARGE SCALE GENOMIC DNA]</scope>
    <source>
        <strain evidence="1">144S4</strain>
    </source>
</reference>
<comment type="caution">
    <text evidence="1">The sequence shown here is derived from an EMBL/GenBank/DDBJ whole genome shotgun (WGS) entry which is preliminary data.</text>
</comment>
<protein>
    <submittedName>
        <fullName evidence="1">Uncharacterized protein</fullName>
    </submittedName>
</protein>
<gene>
    <name evidence="1" type="ORF">J4G43_42335</name>
</gene>
<name>A0A939S891_9BRAD</name>
<dbReference type="EMBL" id="JAGEMI010000001">
    <property type="protein sequence ID" value="MBO1867293.1"/>
    <property type="molecule type" value="Genomic_DNA"/>
</dbReference>
<sequence length="46" mass="4988">MTSDRNAEPVQFIQPNVLDRACLSIGKDDGLADQLGSRLTVLSQDV</sequence>
<organism evidence="1">
    <name type="scientific">Bradyrhizobium barranii subsp. barranii</name>
    <dbReference type="NCBI Taxonomy" id="2823807"/>
    <lineage>
        <taxon>Bacteria</taxon>
        <taxon>Pseudomonadati</taxon>
        <taxon>Pseudomonadota</taxon>
        <taxon>Alphaproteobacteria</taxon>
        <taxon>Hyphomicrobiales</taxon>
        <taxon>Nitrobacteraceae</taxon>
        <taxon>Bradyrhizobium</taxon>
        <taxon>Bradyrhizobium barranii</taxon>
    </lineage>
</organism>
<proteinExistence type="predicted"/>
<evidence type="ECO:0000313" key="1">
    <source>
        <dbReference type="EMBL" id="MBO1867293.1"/>
    </source>
</evidence>
<dbReference type="AlphaFoldDB" id="A0A939S891"/>